<reference evidence="1 2" key="1">
    <citation type="journal article" date="2022" name="DNA Res.">
        <title>Chromosomal-level genome assembly of the orchid tree Bauhinia variegata (Leguminosae; Cercidoideae) supports the allotetraploid origin hypothesis of Bauhinia.</title>
        <authorList>
            <person name="Zhong Y."/>
            <person name="Chen Y."/>
            <person name="Zheng D."/>
            <person name="Pang J."/>
            <person name="Liu Y."/>
            <person name="Luo S."/>
            <person name="Meng S."/>
            <person name="Qian L."/>
            <person name="Wei D."/>
            <person name="Dai S."/>
            <person name="Zhou R."/>
        </authorList>
    </citation>
    <scope>NUCLEOTIDE SEQUENCE [LARGE SCALE GENOMIC DNA]</scope>
    <source>
        <strain evidence="1">BV-YZ2020</strain>
    </source>
</reference>
<proteinExistence type="predicted"/>
<accession>A0ACB9PAQ1</accession>
<keyword evidence="2" id="KW-1185">Reference proteome</keyword>
<gene>
    <name evidence="1" type="ORF">L6164_012826</name>
</gene>
<dbReference type="EMBL" id="CM039430">
    <property type="protein sequence ID" value="KAI4345728.1"/>
    <property type="molecule type" value="Genomic_DNA"/>
</dbReference>
<comment type="caution">
    <text evidence="1">The sequence shown here is derived from an EMBL/GenBank/DDBJ whole genome shotgun (WGS) entry which is preliminary data.</text>
</comment>
<dbReference type="Proteomes" id="UP000828941">
    <property type="component" value="Chromosome 5"/>
</dbReference>
<name>A0ACB9PAQ1_BAUVA</name>
<organism evidence="1 2">
    <name type="scientific">Bauhinia variegata</name>
    <name type="common">Purple orchid tree</name>
    <name type="synonym">Phanera variegata</name>
    <dbReference type="NCBI Taxonomy" id="167791"/>
    <lineage>
        <taxon>Eukaryota</taxon>
        <taxon>Viridiplantae</taxon>
        <taxon>Streptophyta</taxon>
        <taxon>Embryophyta</taxon>
        <taxon>Tracheophyta</taxon>
        <taxon>Spermatophyta</taxon>
        <taxon>Magnoliopsida</taxon>
        <taxon>eudicotyledons</taxon>
        <taxon>Gunneridae</taxon>
        <taxon>Pentapetalae</taxon>
        <taxon>rosids</taxon>
        <taxon>fabids</taxon>
        <taxon>Fabales</taxon>
        <taxon>Fabaceae</taxon>
        <taxon>Cercidoideae</taxon>
        <taxon>Cercideae</taxon>
        <taxon>Bauhiniinae</taxon>
        <taxon>Bauhinia</taxon>
    </lineage>
</organism>
<protein>
    <submittedName>
        <fullName evidence="1">Uncharacterized protein</fullName>
    </submittedName>
</protein>
<sequence>MEGLIKALSPHHRHHRHHHHGDDDDDKEHNPLTMSDEQILEQIVSTHVHTDTKLDVESLFILVENILKRSTIIVDNVLQGNQTSLEHIDDKFPPASFCSPLCTLKQIAHEMSCKPPGEEIAHKTTLSILHNLSNYSWETKAVLTLAAFALECGDFWLLSQLQPTDPLAKSVAILKRVPALTKPEAVRKHRPAIAEVNNLIKACFQVLETIFELERICKYDTKDVPALAPAIEQKPIFVYWAIIAVVAIVTQVDCLITESESRQELSHFGQRINVIHSKLRKQVSLCWLQIEDVEYYKRVKNVFQIPTEIVEVFKVLFFWKDAPIKPIYDGSTKTLVEIDVLRKKNVLLFISTLEITEEEINILKPVHESEKCADQYKIVWVPFVEEWTDKLREKFEELKSKMNWFVVHHFAGIIKGFKFIKEEWQFKKKPMVVHVNPQGKVLHQNAFHLIQVWGLEAFPFTLESEESLHQEASWVGSLAKDINPKINNWIKEEKYIFFYGGNDKGWIQEFTKYATALANDATIKEANISIELFCVEHEHKNIISRFWNSIESLFVTKMHKASNAVSQEVHKMLSYKHETGWALLSKGSTVIFSGHGTTILKSVIEFEKWKQFVISKGFEISLREHHEKIVRATHRCSHIEIHNVAGKIPDTIKCPECHRVMEVLISYKCCHDDAGRPANNGA</sequence>
<evidence type="ECO:0000313" key="1">
    <source>
        <dbReference type="EMBL" id="KAI4345728.1"/>
    </source>
</evidence>
<evidence type="ECO:0000313" key="2">
    <source>
        <dbReference type="Proteomes" id="UP000828941"/>
    </source>
</evidence>